<sequence length="213" mass="23995">MEIKYLGHSSFQIKTKTACVVTDPFDPKMVGLKFPKTEADIVTISHHHHDHDMVNQIEGSPLILDWPGQFEKMGVRIWGFQTYHDKKKGEERGKNIMYKFECEQISILHCGDLGTIPEDSMLDEIGETDILLVPVGGTYTLDAAEAAELVKKVEPSIIIPMHYGFPEGLMKELLPLSEFLKKIGTEAIVPLDKFVVKKEDLLDLEMKVVVLSS</sequence>
<accession>A0A2M7QI97</accession>
<dbReference type="SUPFAM" id="SSF56281">
    <property type="entry name" value="Metallo-hydrolase/oxidoreductase"/>
    <property type="match status" value="1"/>
</dbReference>
<dbReference type="Proteomes" id="UP000229401">
    <property type="component" value="Unassembled WGS sequence"/>
</dbReference>
<protein>
    <submittedName>
        <fullName evidence="1">Lactamase</fullName>
    </submittedName>
</protein>
<evidence type="ECO:0000313" key="1">
    <source>
        <dbReference type="EMBL" id="PIY71590.1"/>
    </source>
</evidence>
<organism evidence="1 2">
    <name type="scientific">Candidatus Roizmanbacteria bacterium CG_4_10_14_0_8_um_filter_33_9</name>
    <dbReference type="NCBI Taxonomy" id="1974826"/>
    <lineage>
        <taxon>Bacteria</taxon>
        <taxon>Candidatus Roizmaniibacteriota</taxon>
    </lineage>
</organism>
<comment type="caution">
    <text evidence="1">The sequence shown here is derived from an EMBL/GenBank/DDBJ whole genome shotgun (WGS) entry which is preliminary data.</text>
</comment>
<dbReference type="InterPro" id="IPR036866">
    <property type="entry name" value="RibonucZ/Hydroxyglut_hydro"/>
</dbReference>
<reference evidence="2" key="1">
    <citation type="submission" date="2017-09" db="EMBL/GenBank/DDBJ databases">
        <title>Depth-based differentiation of microbial function through sediment-hosted aquifers and enrichment of novel symbionts in the deep terrestrial subsurface.</title>
        <authorList>
            <person name="Probst A.J."/>
            <person name="Ladd B."/>
            <person name="Jarett J.K."/>
            <person name="Geller-Mcgrath D.E."/>
            <person name="Sieber C.M.K."/>
            <person name="Emerson J.B."/>
            <person name="Anantharaman K."/>
            <person name="Thomas B.C."/>
            <person name="Malmstrom R."/>
            <person name="Stieglmeier M."/>
            <person name="Klingl A."/>
            <person name="Woyke T."/>
            <person name="Ryan C.M."/>
            <person name="Banfield J.F."/>
        </authorList>
    </citation>
    <scope>NUCLEOTIDE SEQUENCE [LARGE SCALE GENOMIC DNA]</scope>
</reference>
<dbReference type="PANTHER" id="PTHR42967:SF1">
    <property type="entry name" value="MBL FOLD METALLO-HYDROLASE"/>
    <property type="match status" value="1"/>
</dbReference>
<evidence type="ECO:0000313" key="2">
    <source>
        <dbReference type="Proteomes" id="UP000229401"/>
    </source>
</evidence>
<dbReference type="EMBL" id="PFLI01000184">
    <property type="protein sequence ID" value="PIY71590.1"/>
    <property type="molecule type" value="Genomic_DNA"/>
</dbReference>
<dbReference type="AlphaFoldDB" id="A0A2M7QI97"/>
<dbReference type="Pfam" id="PF13483">
    <property type="entry name" value="Lactamase_B_3"/>
    <property type="match status" value="1"/>
</dbReference>
<name>A0A2M7QI97_9BACT</name>
<proteinExistence type="predicted"/>
<dbReference type="PANTHER" id="PTHR42967">
    <property type="entry name" value="METAL DEPENDENT HYDROLASE"/>
    <property type="match status" value="1"/>
</dbReference>
<gene>
    <name evidence="1" type="ORF">COY87_05390</name>
</gene>
<dbReference type="Gene3D" id="3.60.15.10">
    <property type="entry name" value="Ribonuclease Z/Hydroxyacylglutathione hydrolase-like"/>
    <property type="match status" value="1"/>
</dbReference>